<dbReference type="AlphaFoldDB" id="A0A411YFW8"/>
<dbReference type="PANTHER" id="PTHR42791:SF1">
    <property type="entry name" value="N-ACETYLTRANSFERASE DOMAIN-CONTAINING PROTEIN"/>
    <property type="match status" value="1"/>
</dbReference>
<proteinExistence type="predicted"/>
<dbReference type="OrthoDB" id="7057833at2"/>
<dbReference type="SUPFAM" id="SSF55729">
    <property type="entry name" value="Acyl-CoA N-acyltransferases (Nat)"/>
    <property type="match status" value="1"/>
</dbReference>
<name>A0A411YFW8_9ACTN</name>
<dbReference type="PROSITE" id="PS51186">
    <property type="entry name" value="GNAT"/>
    <property type="match status" value="1"/>
</dbReference>
<evidence type="ECO:0000259" key="1">
    <source>
        <dbReference type="PROSITE" id="PS51186"/>
    </source>
</evidence>
<dbReference type="Gene3D" id="3.40.630.30">
    <property type="match status" value="1"/>
</dbReference>
<keyword evidence="2" id="KW-0808">Transferase</keyword>
<dbReference type="Proteomes" id="UP000291469">
    <property type="component" value="Chromosome"/>
</dbReference>
<dbReference type="KEGG" id="erz:ER308_11395"/>
<keyword evidence="3" id="KW-1185">Reference proteome</keyword>
<sequence>MSEATVPVPHATTADVPMVAGVLARSFQDDPVFTWSIPDPDRRRARLPTVFTAFAKLYLPHEEIYLTEGGTGAAIWAPAHVDPFDGAAGEAFGQRMAALLDEAETQRFLTVGEVFAEHHPAQPWVYLQLIGVEPNHQGRGLGSQLLAPVLARCDASGTPAYLEASTVHNRRLYERHGFDTMREVTLPDGGPTLWLMWREPGRPG</sequence>
<gene>
    <name evidence="2" type="ORF">ER308_11395</name>
</gene>
<feature type="domain" description="N-acetyltransferase" evidence="1">
    <location>
        <begin position="115"/>
        <end position="199"/>
    </location>
</feature>
<dbReference type="CDD" id="cd04301">
    <property type="entry name" value="NAT_SF"/>
    <property type="match status" value="1"/>
</dbReference>
<dbReference type="PANTHER" id="PTHR42791">
    <property type="entry name" value="GNAT FAMILY ACETYLTRANSFERASE"/>
    <property type="match status" value="1"/>
</dbReference>
<protein>
    <submittedName>
        <fullName evidence="2">N-acetyltransferase</fullName>
    </submittedName>
</protein>
<dbReference type="EMBL" id="CP036402">
    <property type="protein sequence ID" value="QBI20108.1"/>
    <property type="molecule type" value="Genomic_DNA"/>
</dbReference>
<dbReference type="GO" id="GO:0016747">
    <property type="term" value="F:acyltransferase activity, transferring groups other than amino-acyl groups"/>
    <property type="evidence" value="ECO:0007669"/>
    <property type="project" value="InterPro"/>
</dbReference>
<dbReference type="InterPro" id="IPR000182">
    <property type="entry name" value="GNAT_dom"/>
</dbReference>
<reference evidence="2 3" key="1">
    <citation type="submission" date="2019-01" db="EMBL/GenBank/DDBJ databases">
        <title>Egibacter rhizosphaerae EGI 80759T.</title>
        <authorList>
            <person name="Chen D.-D."/>
            <person name="Tian Y."/>
            <person name="Jiao J.-Y."/>
            <person name="Zhang X.-T."/>
            <person name="Zhang Y.-G."/>
            <person name="Zhang Y."/>
            <person name="Xiao M."/>
            <person name="Shu W.-S."/>
            <person name="Li W.-J."/>
        </authorList>
    </citation>
    <scope>NUCLEOTIDE SEQUENCE [LARGE SCALE GENOMIC DNA]</scope>
    <source>
        <strain evidence="2 3">EGI 80759</strain>
    </source>
</reference>
<dbReference type="InterPro" id="IPR052523">
    <property type="entry name" value="Trichothecene_AcTrans"/>
</dbReference>
<dbReference type="RefSeq" id="WP_131155105.1">
    <property type="nucleotide sequence ID" value="NZ_CP036402.1"/>
</dbReference>
<dbReference type="Pfam" id="PF00583">
    <property type="entry name" value="Acetyltransf_1"/>
    <property type="match status" value="1"/>
</dbReference>
<dbReference type="InterPro" id="IPR016181">
    <property type="entry name" value="Acyl_CoA_acyltransferase"/>
</dbReference>
<evidence type="ECO:0000313" key="3">
    <source>
        <dbReference type="Proteomes" id="UP000291469"/>
    </source>
</evidence>
<organism evidence="2 3">
    <name type="scientific">Egibacter rhizosphaerae</name>
    <dbReference type="NCBI Taxonomy" id="1670831"/>
    <lineage>
        <taxon>Bacteria</taxon>
        <taxon>Bacillati</taxon>
        <taxon>Actinomycetota</taxon>
        <taxon>Nitriliruptoria</taxon>
        <taxon>Egibacterales</taxon>
        <taxon>Egibacteraceae</taxon>
        <taxon>Egibacter</taxon>
    </lineage>
</organism>
<accession>A0A411YFW8</accession>
<evidence type="ECO:0000313" key="2">
    <source>
        <dbReference type="EMBL" id="QBI20108.1"/>
    </source>
</evidence>